<evidence type="ECO:0000256" key="3">
    <source>
        <dbReference type="ARBA" id="ARBA00022905"/>
    </source>
</evidence>
<name>A0A858SY64_9RHOB</name>
<dbReference type="Gene3D" id="1.10.10.1150">
    <property type="entry name" value="Coenzyme PQQ synthesis protein D (PqqD)"/>
    <property type="match status" value="1"/>
</dbReference>
<dbReference type="GO" id="GO:0018189">
    <property type="term" value="P:pyrroloquinoline quinone biosynthetic process"/>
    <property type="evidence" value="ECO:0007669"/>
    <property type="project" value="UniProtKB-UniPathway"/>
</dbReference>
<dbReference type="Proteomes" id="UP000503308">
    <property type="component" value="Chromosome"/>
</dbReference>
<sequence>MTPLSVPVLPRGVRRHFDKVRGVPVLLGPERVLMLDEIGCAILDQVDGISTLDQISSRLAEIFNAPKDDISKDVAEFLTDLGNKKLVDSSHG</sequence>
<gene>
    <name evidence="4" type="primary">pqqD</name>
    <name evidence="4" type="ORF">G3256_16150</name>
</gene>
<evidence type="ECO:0000256" key="1">
    <source>
        <dbReference type="ARBA" id="ARBA00004886"/>
    </source>
</evidence>
<dbReference type="NCBIfam" id="TIGR03859">
    <property type="entry name" value="PQQ_PqqD"/>
    <property type="match status" value="1"/>
</dbReference>
<dbReference type="InterPro" id="IPR008792">
    <property type="entry name" value="PQQD"/>
</dbReference>
<evidence type="ECO:0000256" key="2">
    <source>
        <dbReference type="ARBA" id="ARBA00011741"/>
    </source>
</evidence>
<organism evidence="4 5">
    <name type="scientific">Roseobacter ponti</name>
    <dbReference type="NCBI Taxonomy" id="1891787"/>
    <lineage>
        <taxon>Bacteria</taxon>
        <taxon>Pseudomonadati</taxon>
        <taxon>Pseudomonadota</taxon>
        <taxon>Alphaproteobacteria</taxon>
        <taxon>Rhodobacterales</taxon>
        <taxon>Roseobacteraceae</taxon>
        <taxon>Roseobacter</taxon>
    </lineage>
</organism>
<keyword evidence="5" id="KW-1185">Reference proteome</keyword>
<protein>
    <submittedName>
        <fullName evidence="4">Pyrroloquinoline quinone biosynthesis peptide chaperone PqqD</fullName>
    </submittedName>
</protein>
<comment type="pathway">
    <text evidence="1">Cofactor biosynthesis; pyrroloquinoline quinone biosynthesis.</text>
</comment>
<dbReference type="RefSeq" id="WP_169641814.1">
    <property type="nucleotide sequence ID" value="NZ_CP048788.1"/>
</dbReference>
<dbReference type="InterPro" id="IPR022479">
    <property type="entry name" value="PqqD_bac"/>
</dbReference>
<dbReference type="UniPathway" id="UPA00539"/>
<accession>A0A858SY64</accession>
<comment type="subunit">
    <text evidence="2">Monomer. Interacts with PqqE.</text>
</comment>
<keyword evidence="3" id="KW-0884">PQQ biosynthesis</keyword>
<dbReference type="AlphaFoldDB" id="A0A858SY64"/>
<evidence type="ECO:0000313" key="5">
    <source>
        <dbReference type="Proteomes" id="UP000503308"/>
    </source>
</evidence>
<dbReference type="GO" id="GO:0048038">
    <property type="term" value="F:quinone binding"/>
    <property type="evidence" value="ECO:0007669"/>
    <property type="project" value="InterPro"/>
</dbReference>
<dbReference type="Pfam" id="PF05402">
    <property type="entry name" value="PqqD"/>
    <property type="match status" value="1"/>
</dbReference>
<dbReference type="InterPro" id="IPR041881">
    <property type="entry name" value="PqqD_sf"/>
</dbReference>
<reference evidence="4 5" key="1">
    <citation type="submission" date="2020-02" db="EMBL/GenBank/DDBJ databases">
        <title>Genome sequence of Roseobacter ponti.</title>
        <authorList>
            <person name="Hollensteiner J."/>
            <person name="Schneider D."/>
            <person name="Poehlein A."/>
            <person name="Daniel R."/>
        </authorList>
    </citation>
    <scope>NUCLEOTIDE SEQUENCE [LARGE SCALE GENOMIC DNA]</scope>
    <source>
        <strain evidence="4 5">DSM 106830</strain>
    </source>
</reference>
<evidence type="ECO:0000313" key="4">
    <source>
        <dbReference type="EMBL" id="QJF52593.1"/>
    </source>
</evidence>
<dbReference type="KEGG" id="rpon:G3256_16150"/>
<proteinExistence type="predicted"/>
<dbReference type="EMBL" id="CP048788">
    <property type="protein sequence ID" value="QJF52593.1"/>
    <property type="molecule type" value="Genomic_DNA"/>
</dbReference>